<keyword evidence="2" id="KW-1185">Reference proteome</keyword>
<protein>
    <recommendedName>
        <fullName evidence="3">CHAT domain-containing protein</fullName>
    </recommendedName>
</protein>
<dbReference type="Proteomes" id="UP000326865">
    <property type="component" value="Unassembled WGS sequence"/>
</dbReference>
<gene>
    <name evidence="1" type="ORF">DM867_09155</name>
</gene>
<name>A0A5N5U5Y2_9EURY</name>
<dbReference type="RefSeq" id="WP_152134144.1">
    <property type="nucleotide sequence ID" value="NZ_QKKZ01000003.1"/>
</dbReference>
<comment type="caution">
    <text evidence="1">The sequence shown here is derived from an EMBL/GenBank/DDBJ whole genome shotgun (WGS) entry which is preliminary data.</text>
</comment>
<reference evidence="1 2" key="1">
    <citation type="submission" date="2019-10" db="EMBL/GenBank/DDBJ databases">
        <title>Unraveling microbial dark matter from salterns through culturing: the case of the genus Halosegnis.</title>
        <authorList>
            <person name="Duran-Viseras A."/>
            <person name="Andrei A.-S."/>
            <person name="Vera-Gargallo B."/>
            <person name="Ghai R."/>
            <person name="Sanchez-Porro C."/>
            <person name="Ventosa A."/>
        </authorList>
    </citation>
    <scope>NUCLEOTIDE SEQUENCE [LARGE SCALE GENOMIC DNA]</scope>
    <source>
        <strain evidence="1 2">F18-79</strain>
    </source>
</reference>
<proteinExistence type="predicted"/>
<evidence type="ECO:0000313" key="1">
    <source>
        <dbReference type="EMBL" id="KAB7513948.1"/>
    </source>
</evidence>
<dbReference type="AlphaFoldDB" id="A0A5N5U5Y2"/>
<dbReference type="EMBL" id="QKKZ01000003">
    <property type="protein sequence ID" value="KAB7513948.1"/>
    <property type="molecule type" value="Genomic_DNA"/>
</dbReference>
<accession>A0A5N5U5Y2</accession>
<evidence type="ECO:0008006" key="3">
    <source>
        <dbReference type="Google" id="ProtNLM"/>
    </source>
</evidence>
<organism evidence="1 2">
    <name type="scientific">Halosegnis rubeus</name>
    <dbReference type="NCBI Taxonomy" id="2212850"/>
    <lineage>
        <taxon>Archaea</taxon>
        <taxon>Methanobacteriati</taxon>
        <taxon>Methanobacteriota</taxon>
        <taxon>Stenosarchaea group</taxon>
        <taxon>Halobacteria</taxon>
        <taxon>Halobacteriales</taxon>
        <taxon>Natronomonadaceae</taxon>
        <taxon>Halosegnis</taxon>
    </lineage>
</organism>
<sequence length="697" mass="77013">MTDTAISIQADGSTLRIADPVTGEQYAIHADQPVTPTPSNDDLAVPVSQTVRLEAEKLIIDASAWVRLRDEDGINIRTLRFNNTISREDGKWLLELAGPVKSYAQVYGPFTVTTTPDNVTIEWEMSSETVLGVRSYRRHPTETITTTCEPVDIATAISHLSAGLETLSSERSFQTLRNHPPDIEIGDELQIPDSVSRHDSLITLSLPFQYEYLYPAAPVAYYLNATLAEGDPAIHIDGYGTWDLPRGQFAERCAELLKQCVFLDCLTRSDGLYPTTLEAEAVLDERLGFDWTNLYDESLAERTAHYLDIEYATIADEVPEWPARGYVPPTADSTSILPHLIDQLIPVETCCPDPIQGADARDAALGQFVQTGNVLDRAAVGQSTFNQETPFTEIPDPPEQEALWTGDEIPFGANHLLETGIRRYHAADQPSESEISVTLVCNEGEMQNEIKRAEAIYGSREKLQLNVDVYQNLTTNQLAERLREPSDLFHFVGHASIEGLHCPDGIFSPRTLNSVRSRAFVLNACSSYVPGRDLVKRGAIGGVVTLSDVTEEAATQVGVMTANLLSIGFSLRNALLIARTRSVTGGQYMCVGMDSLWLTPNESSMNSSIRLNKKETGWRVEAETYPSLHFGVGSLITHNFTQDGTTSIVGKSITRDEVSDAVLRDYLTVESSPVWYDGEWTWGDELVERLWGTDDGE</sequence>
<evidence type="ECO:0000313" key="2">
    <source>
        <dbReference type="Proteomes" id="UP000326865"/>
    </source>
</evidence>